<dbReference type="PANTHER" id="PTHR30408:SF12">
    <property type="entry name" value="TYPE I RESTRICTION ENZYME MJAVIII SPECIFICITY SUBUNIT"/>
    <property type="match status" value="1"/>
</dbReference>
<dbReference type="RefSeq" id="WP_336403855.1">
    <property type="nucleotide sequence ID" value="NZ_JBAPLU010000006.1"/>
</dbReference>
<dbReference type="SUPFAM" id="SSF116734">
    <property type="entry name" value="DNA methylase specificity domain"/>
    <property type="match status" value="2"/>
</dbReference>
<evidence type="ECO:0000256" key="3">
    <source>
        <dbReference type="ARBA" id="ARBA00023125"/>
    </source>
</evidence>
<keyword evidence="5" id="KW-0540">Nuclease</keyword>
<keyword evidence="5" id="KW-0378">Hydrolase</keyword>
<dbReference type="Gene3D" id="3.90.220.20">
    <property type="entry name" value="DNA methylase specificity domains"/>
    <property type="match status" value="2"/>
</dbReference>
<dbReference type="Proteomes" id="UP001361570">
    <property type="component" value="Unassembled WGS sequence"/>
</dbReference>
<dbReference type="PANTHER" id="PTHR30408">
    <property type="entry name" value="TYPE-1 RESTRICTION ENZYME ECOKI SPECIFICITY PROTEIN"/>
    <property type="match status" value="1"/>
</dbReference>
<keyword evidence="3" id="KW-0238">DNA-binding</keyword>
<comment type="similarity">
    <text evidence="1">Belongs to the type-I restriction system S methylase family.</text>
</comment>
<evidence type="ECO:0000313" key="5">
    <source>
        <dbReference type="EMBL" id="MEI4271721.1"/>
    </source>
</evidence>
<evidence type="ECO:0000256" key="2">
    <source>
        <dbReference type="ARBA" id="ARBA00022747"/>
    </source>
</evidence>
<sequence length="385" mass="41880">MNWPVVSLGEVAAIDRVSADPTTLDPSTPYVGLEDIERGGRLIGRRSIGEAQVTSNKFRFDAPHVLFGKLRPNLAKIARPNYSGVCSTDILPIRVGNRLDAGYLTHYMRQPEVVAWSASQSAGANLPRLSPNALLGLVLPLPPLDEQRRLAVILDKAESVVRSWSRAKSAADGLAGAIFDQMFGDPVRNMLGYSVRELKDWVDPRSPITYGILKPGPDEPDGVPYIRVVDIRDNEILTGSIRRTSAKIADSYRRSTVASGDLVISIRGHVGRLGVVPPSLDGANITQDSARLRIAGAAGSYVAAALETPAMVHWMAQRTKGVAVRGINIGDLRQAPVPVPPEPEIERFAAARAEVQRFRRKALKQMFEATCLARSLQQRAFSGQL</sequence>
<gene>
    <name evidence="5" type="ORF">TEK04_08295</name>
</gene>
<reference evidence="5 6" key="1">
    <citation type="submission" date="2024-03" db="EMBL/GenBank/DDBJ databases">
        <title>Draft genome sequence of Klenkia sp. LSe6-5.</title>
        <authorList>
            <person name="Duangmal K."/>
            <person name="Chantavorakit T."/>
        </authorList>
    </citation>
    <scope>NUCLEOTIDE SEQUENCE [LARGE SCALE GENOMIC DNA]</scope>
    <source>
        <strain evidence="5 6">LSe6-5</strain>
    </source>
</reference>
<accession>A0ABU8DS94</accession>
<protein>
    <submittedName>
        <fullName evidence="5">Restriction endonuclease subunit S</fullName>
        <ecNumber evidence="5">3.1.21.-</ecNumber>
    </submittedName>
</protein>
<dbReference type="EC" id="3.1.21.-" evidence="5"/>
<keyword evidence="6" id="KW-1185">Reference proteome</keyword>
<dbReference type="GO" id="GO:0016787">
    <property type="term" value="F:hydrolase activity"/>
    <property type="evidence" value="ECO:0007669"/>
    <property type="project" value="UniProtKB-KW"/>
</dbReference>
<dbReference type="GO" id="GO:0004519">
    <property type="term" value="F:endonuclease activity"/>
    <property type="evidence" value="ECO:0007669"/>
    <property type="project" value="UniProtKB-KW"/>
</dbReference>
<name>A0ABU8DS94_9ACTN</name>
<feature type="domain" description="Type I restriction modification DNA specificity" evidence="4">
    <location>
        <begin position="2"/>
        <end position="157"/>
    </location>
</feature>
<dbReference type="InterPro" id="IPR000055">
    <property type="entry name" value="Restrct_endonuc_typeI_TRD"/>
</dbReference>
<proteinExistence type="inferred from homology"/>
<keyword evidence="2" id="KW-0680">Restriction system</keyword>
<evidence type="ECO:0000259" key="4">
    <source>
        <dbReference type="Pfam" id="PF01420"/>
    </source>
</evidence>
<dbReference type="EMBL" id="JBAPLU010000006">
    <property type="protein sequence ID" value="MEI4271721.1"/>
    <property type="molecule type" value="Genomic_DNA"/>
</dbReference>
<comment type="caution">
    <text evidence="5">The sequence shown here is derived from an EMBL/GenBank/DDBJ whole genome shotgun (WGS) entry which is preliminary data.</text>
</comment>
<organism evidence="5 6">
    <name type="scientific">Klenkia sesuvii</name>
    <dbReference type="NCBI Taxonomy" id="3103137"/>
    <lineage>
        <taxon>Bacteria</taxon>
        <taxon>Bacillati</taxon>
        <taxon>Actinomycetota</taxon>
        <taxon>Actinomycetes</taxon>
        <taxon>Geodermatophilales</taxon>
        <taxon>Geodermatophilaceae</taxon>
        <taxon>Klenkia</taxon>
    </lineage>
</organism>
<dbReference type="CDD" id="cd17256">
    <property type="entry name" value="RMtype1_S_EcoJA65PI-TRD1-CR1_like"/>
    <property type="match status" value="1"/>
</dbReference>
<dbReference type="InterPro" id="IPR044946">
    <property type="entry name" value="Restrct_endonuc_typeI_TRD_sf"/>
</dbReference>
<dbReference type="Pfam" id="PF01420">
    <property type="entry name" value="Methylase_S"/>
    <property type="match status" value="1"/>
</dbReference>
<dbReference type="InterPro" id="IPR052021">
    <property type="entry name" value="Type-I_RS_S_subunit"/>
</dbReference>
<evidence type="ECO:0000313" key="6">
    <source>
        <dbReference type="Proteomes" id="UP001361570"/>
    </source>
</evidence>
<evidence type="ECO:0000256" key="1">
    <source>
        <dbReference type="ARBA" id="ARBA00010923"/>
    </source>
</evidence>
<keyword evidence="5" id="KW-0255">Endonuclease</keyword>